<evidence type="ECO:0000256" key="3">
    <source>
        <dbReference type="ARBA" id="ARBA00023163"/>
    </source>
</evidence>
<dbReference type="Pfam" id="PF01022">
    <property type="entry name" value="HTH_5"/>
    <property type="match status" value="1"/>
</dbReference>
<proteinExistence type="predicted"/>
<name>A0A5R9GUV0_9PROT</name>
<dbReference type="InterPro" id="IPR051011">
    <property type="entry name" value="Metal_resp_trans_reg"/>
</dbReference>
<dbReference type="PANTHER" id="PTHR43132">
    <property type="entry name" value="ARSENICAL RESISTANCE OPERON REPRESSOR ARSR-RELATED"/>
    <property type="match status" value="1"/>
</dbReference>
<evidence type="ECO:0000259" key="4">
    <source>
        <dbReference type="PROSITE" id="PS50987"/>
    </source>
</evidence>
<reference evidence="5 6" key="1">
    <citation type="journal article" date="2019" name="Appl. Environ. Microbiol.">
        <title>Environmental Evidence and Genomic Insight of Iron-oxidizing Bacteria Preference Towards More Corrosion Resistant Stainless Steel at Higher Salinities.</title>
        <authorList>
            <person name="Garrison C.E."/>
            <person name="Price K.A."/>
            <person name="Field E.K."/>
        </authorList>
    </citation>
    <scope>NUCLEOTIDE SEQUENCE [LARGE SCALE GENOMIC DNA]</scope>
    <source>
        <strain evidence="5 6">P3</strain>
    </source>
</reference>
<dbReference type="Proteomes" id="UP000306585">
    <property type="component" value="Unassembled WGS sequence"/>
</dbReference>
<keyword evidence="2" id="KW-0238">DNA-binding</keyword>
<dbReference type="InterPro" id="IPR001845">
    <property type="entry name" value="HTH_ArsR_DNA-bd_dom"/>
</dbReference>
<dbReference type="GO" id="GO:0003700">
    <property type="term" value="F:DNA-binding transcription factor activity"/>
    <property type="evidence" value="ECO:0007669"/>
    <property type="project" value="InterPro"/>
</dbReference>
<dbReference type="PRINTS" id="PR00778">
    <property type="entry name" value="HTHARSR"/>
</dbReference>
<dbReference type="PROSITE" id="PS50987">
    <property type="entry name" value="HTH_ARSR_2"/>
    <property type="match status" value="1"/>
</dbReference>
<feature type="domain" description="HTH arsR-type" evidence="4">
    <location>
        <begin position="1"/>
        <end position="94"/>
    </location>
</feature>
<dbReference type="AlphaFoldDB" id="A0A5R9GUV0"/>
<dbReference type="GO" id="GO:0003677">
    <property type="term" value="F:DNA binding"/>
    <property type="evidence" value="ECO:0007669"/>
    <property type="project" value="UniProtKB-KW"/>
</dbReference>
<protein>
    <submittedName>
        <fullName evidence="5">Helix-turn-helix transcriptional regulator</fullName>
    </submittedName>
</protein>
<keyword evidence="1" id="KW-0805">Transcription regulation</keyword>
<dbReference type="InterPro" id="IPR036390">
    <property type="entry name" value="WH_DNA-bd_sf"/>
</dbReference>
<dbReference type="SUPFAM" id="SSF46785">
    <property type="entry name" value="Winged helix' DNA-binding domain"/>
    <property type="match status" value="1"/>
</dbReference>
<evidence type="ECO:0000313" key="6">
    <source>
        <dbReference type="Proteomes" id="UP000306585"/>
    </source>
</evidence>
<dbReference type="InterPro" id="IPR011991">
    <property type="entry name" value="ArsR-like_HTH"/>
</dbReference>
<dbReference type="NCBIfam" id="NF033788">
    <property type="entry name" value="HTH_metalloreg"/>
    <property type="match status" value="1"/>
</dbReference>
<evidence type="ECO:0000313" key="5">
    <source>
        <dbReference type="EMBL" id="TLS68093.1"/>
    </source>
</evidence>
<evidence type="ECO:0000256" key="1">
    <source>
        <dbReference type="ARBA" id="ARBA00023015"/>
    </source>
</evidence>
<dbReference type="EMBL" id="VBRY01000003">
    <property type="protein sequence ID" value="TLS68093.1"/>
    <property type="molecule type" value="Genomic_DNA"/>
</dbReference>
<dbReference type="SMART" id="SM00418">
    <property type="entry name" value="HTH_ARSR"/>
    <property type="match status" value="1"/>
</dbReference>
<dbReference type="RefSeq" id="WP_138238429.1">
    <property type="nucleotide sequence ID" value="NZ_VBRY01000003.1"/>
</dbReference>
<accession>A0A5R9GUV0</accession>
<dbReference type="CDD" id="cd00090">
    <property type="entry name" value="HTH_ARSR"/>
    <property type="match status" value="1"/>
</dbReference>
<dbReference type="Gene3D" id="1.10.10.10">
    <property type="entry name" value="Winged helix-like DNA-binding domain superfamily/Winged helix DNA-binding domain"/>
    <property type="match status" value="1"/>
</dbReference>
<comment type="caution">
    <text evidence="5">The sequence shown here is derived from an EMBL/GenBank/DDBJ whole genome shotgun (WGS) entry which is preliminary data.</text>
</comment>
<keyword evidence="3" id="KW-0804">Transcription</keyword>
<sequence length="111" mass="12316">MDESDRISAAFKALGEPIRLRLFALIAAHDELCVCHLTHALALPQSTVSRQLGVLRHAGLVATRRDGKWMYYRTCGPLAPPLVSILNDCLSPLLQDDRCRLQMVRSDCSDA</sequence>
<dbReference type="OrthoDB" id="9793058at2"/>
<dbReference type="PANTHER" id="PTHR43132:SF2">
    <property type="entry name" value="ARSENICAL RESISTANCE OPERON REPRESSOR ARSR-RELATED"/>
    <property type="match status" value="1"/>
</dbReference>
<keyword evidence="6" id="KW-1185">Reference proteome</keyword>
<evidence type="ECO:0000256" key="2">
    <source>
        <dbReference type="ARBA" id="ARBA00023125"/>
    </source>
</evidence>
<organism evidence="5 6">
    <name type="scientific">Mariprofundus erugo</name>
    <dbReference type="NCBI Taxonomy" id="2528639"/>
    <lineage>
        <taxon>Bacteria</taxon>
        <taxon>Pseudomonadati</taxon>
        <taxon>Pseudomonadota</taxon>
        <taxon>Candidatius Mariprofundia</taxon>
        <taxon>Mariprofundales</taxon>
        <taxon>Mariprofundaceae</taxon>
        <taxon>Mariprofundus</taxon>
    </lineage>
</organism>
<dbReference type="InterPro" id="IPR036388">
    <property type="entry name" value="WH-like_DNA-bd_sf"/>
</dbReference>
<gene>
    <name evidence="5" type="ORF">FEF65_03585</name>
</gene>